<evidence type="ECO:0000256" key="5">
    <source>
        <dbReference type="ARBA" id="ARBA00048791"/>
    </source>
</evidence>
<evidence type="ECO:0000313" key="9">
    <source>
        <dbReference type="EMBL" id="CEJ08297.1"/>
    </source>
</evidence>
<dbReference type="InterPro" id="IPR002915">
    <property type="entry name" value="DeoC/FbaB/LacD_aldolase"/>
</dbReference>
<dbReference type="CDD" id="cd00959">
    <property type="entry name" value="DeoC"/>
    <property type="match status" value="1"/>
</dbReference>
<evidence type="ECO:0000313" key="8">
    <source>
        <dbReference type="EMBL" id="CAA7600891.1"/>
    </source>
</evidence>
<dbReference type="SMART" id="SM01133">
    <property type="entry name" value="DeoC"/>
    <property type="match status" value="1"/>
</dbReference>
<gene>
    <name evidence="7" type="primary">deoC</name>
    <name evidence="8" type="ORF">DEACI_1544</name>
    <name evidence="9" type="ORF">DEACI_2773</name>
</gene>
<comment type="subcellular location">
    <subcellularLocation>
        <location evidence="7">Cytoplasm</location>
    </subcellularLocation>
</comment>
<evidence type="ECO:0000256" key="3">
    <source>
        <dbReference type="ARBA" id="ARBA00023239"/>
    </source>
</evidence>
<keyword evidence="4 7" id="KW-0704">Schiff base</keyword>
<dbReference type="AlphaFoldDB" id="A0A8S0WXD7"/>
<dbReference type="GO" id="GO:0005737">
    <property type="term" value="C:cytoplasm"/>
    <property type="evidence" value="ECO:0007669"/>
    <property type="project" value="UniProtKB-SubCell"/>
</dbReference>
<protein>
    <recommendedName>
        <fullName evidence="7">Deoxyribose-phosphate aldolase</fullName>
        <shortName evidence="7">DERA</shortName>
        <ecNumber evidence="7">4.1.2.4</ecNumber>
    </recommendedName>
    <alternativeName>
        <fullName evidence="7">2-deoxy-D-ribose 5-phosphate aldolase</fullName>
    </alternativeName>
    <alternativeName>
        <fullName evidence="7">Phosphodeoxyriboaldolase</fullName>
        <shortName evidence="7">Deoxyriboaldolase</shortName>
    </alternativeName>
</protein>
<dbReference type="InterPro" id="IPR011343">
    <property type="entry name" value="DeoC"/>
</dbReference>
<feature type="active site" description="Schiff-base intermediate with acetaldehyde" evidence="7">
    <location>
        <position position="167"/>
    </location>
</feature>
<dbReference type="EC" id="4.1.2.4" evidence="7"/>
<dbReference type="GO" id="GO:0009264">
    <property type="term" value="P:deoxyribonucleotide catabolic process"/>
    <property type="evidence" value="ECO:0007669"/>
    <property type="project" value="UniProtKB-UniRule"/>
</dbReference>
<dbReference type="PANTHER" id="PTHR10889">
    <property type="entry name" value="DEOXYRIBOSE-PHOSPHATE ALDOLASE"/>
    <property type="match status" value="1"/>
</dbReference>
<proteinExistence type="inferred from homology"/>
<dbReference type="SUPFAM" id="SSF51569">
    <property type="entry name" value="Aldolase"/>
    <property type="match status" value="1"/>
</dbReference>
<dbReference type="GO" id="GO:0016052">
    <property type="term" value="P:carbohydrate catabolic process"/>
    <property type="evidence" value="ECO:0007669"/>
    <property type="project" value="TreeGrafter"/>
</dbReference>
<dbReference type="Proteomes" id="UP001071230">
    <property type="component" value="Unassembled WGS sequence"/>
</dbReference>
<organism evidence="8">
    <name type="scientific">Acididesulfobacillus acetoxydans</name>
    <dbReference type="NCBI Taxonomy" id="1561005"/>
    <lineage>
        <taxon>Bacteria</taxon>
        <taxon>Bacillati</taxon>
        <taxon>Bacillota</taxon>
        <taxon>Clostridia</taxon>
        <taxon>Eubacteriales</taxon>
        <taxon>Peptococcaceae</taxon>
        <taxon>Acididesulfobacillus</taxon>
    </lineage>
</organism>
<comment type="pathway">
    <text evidence="7">Carbohydrate degradation; 2-deoxy-D-ribose 1-phosphate degradation; D-glyceraldehyde 3-phosphate and acetaldehyde from 2-deoxy-alpha-D-ribose 1-phosphate: step 2/2.</text>
</comment>
<dbReference type="Proteomes" id="UP000836597">
    <property type="component" value="Chromosome"/>
</dbReference>
<dbReference type="PIRSF" id="PIRSF001357">
    <property type="entry name" value="DeoC"/>
    <property type="match status" value="1"/>
</dbReference>
<feature type="active site" description="Proton donor/acceptor" evidence="7">
    <location>
        <position position="102"/>
    </location>
</feature>
<keyword evidence="3 7" id="KW-0456">Lyase</keyword>
<dbReference type="InterPro" id="IPR013785">
    <property type="entry name" value="Aldolase_TIM"/>
</dbReference>
<sequence length="236" mass="24702">MQGEGSSIITSTREFAVAVDASVLFANATPDDIRKLCDMVQKWGFNVCVNSVYVQFASELLKALGVSVELAATVGFPFGASSTAAKVAEAKLAVNQGATEVDMVLSIGQLRGGQHQAVQDDIQAVASVVHDNGGKALKVIIETCYLTDEEKIIACHLLTEAGADFIKTSTGYGTAGAAVKDIRLFRNHVGPQVKVKAAGGIRTLEQSMALMEAGACRLGIGAGHAEKIIKEWGAAH</sequence>
<dbReference type="PANTHER" id="PTHR10889:SF1">
    <property type="entry name" value="DEOXYRIBOSE-PHOSPHATE ALDOLASE"/>
    <property type="match status" value="1"/>
</dbReference>
<dbReference type="Gene3D" id="3.20.20.70">
    <property type="entry name" value="Aldolase class I"/>
    <property type="match status" value="1"/>
</dbReference>
<evidence type="ECO:0000313" key="10">
    <source>
        <dbReference type="Proteomes" id="UP001071230"/>
    </source>
</evidence>
<evidence type="ECO:0000256" key="4">
    <source>
        <dbReference type="ARBA" id="ARBA00023270"/>
    </source>
</evidence>
<keyword evidence="10" id="KW-1185">Reference proteome</keyword>
<name>A0A8S0WXD7_9FIRM</name>
<dbReference type="FunFam" id="3.20.20.70:FF:000044">
    <property type="entry name" value="Deoxyribose-phosphate aldolase"/>
    <property type="match status" value="1"/>
</dbReference>
<comment type="catalytic activity">
    <reaction evidence="5 7">
        <text>2-deoxy-D-ribose 5-phosphate = D-glyceraldehyde 3-phosphate + acetaldehyde</text>
        <dbReference type="Rhea" id="RHEA:12821"/>
        <dbReference type="ChEBI" id="CHEBI:15343"/>
        <dbReference type="ChEBI" id="CHEBI:59776"/>
        <dbReference type="ChEBI" id="CHEBI:62877"/>
        <dbReference type="EC" id="4.1.2.4"/>
    </reaction>
</comment>
<dbReference type="GO" id="GO:0006018">
    <property type="term" value="P:2-deoxyribose 1-phosphate catabolic process"/>
    <property type="evidence" value="ECO:0007669"/>
    <property type="project" value="UniProtKB-UniRule"/>
</dbReference>
<comment type="similarity">
    <text evidence="1 7">Belongs to the DeoC/FbaB aldolase family. DeoC type 1 subfamily.</text>
</comment>
<reference evidence="8" key="2">
    <citation type="submission" date="2020-01" db="EMBL/GenBank/DDBJ databases">
        <authorList>
            <person name="Hornung B."/>
        </authorList>
    </citation>
    <scope>NUCLEOTIDE SEQUENCE</scope>
    <source>
        <strain evidence="8">PacBioINE</strain>
    </source>
</reference>
<evidence type="ECO:0000256" key="7">
    <source>
        <dbReference type="HAMAP-Rule" id="MF_00114"/>
    </source>
</evidence>
<evidence type="ECO:0000256" key="6">
    <source>
        <dbReference type="ARBA" id="ARBA00056337"/>
    </source>
</evidence>
<evidence type="ECO:0000256" key="1">
    <source>
        <dbReference type="ARBA" id="ARBA00010936"/>
    </source>
</evidence>
<dbReference type="EMBL" id="LR746496">
    <property type="protein sequence ID" value="CAA7600891.1"/>
    <property type="molecule type" value="Genomic_DNA"/>
</dbReference>
<feature type="active site" description="Proton donor/acceptor" evidence="7">
    <location>
        <position position="196"/>
    </location>
</feature>
<dbReference type="GO" id="GO:0004139">
    <property type="term" value="F:deoxyribose-phosphate aldolase activity"/>
    <property type="evidence" value="ECO:0007669"/>
    <property type="project" value="UniProtKB-UniRule"/>
</dbReference>
<evidence type="ECO:0000256" key="2">
    <source>
        <dbReference type="ARBA" id="ARBA00022490"/>
    </source>
</evidence>
<dbReference type="KEGG" id="aacx:DEACI_1544"/>
<comment type="function">
    <text evidence="6 7">Catalyzes a reversible aldol reaction between acetaldehyde and D-glyceraldehyde 3-phosphate to generate 2-deoxy-D-ribose 5-phosphate.</text>
</comment>
<dbReference type="NCBIfam" id="TIGR00126">
    <property type="entry name" value="deoC"/>
    <property type="match status" value="1"/>
</dbReference>
<dbReference type="HAMAP" id="MF_00114">
    <property type="entry name" value="DeoC_type1"/>
    <property type="match status" value="1"/>
</dbReference>
<keyword evidence="2 7" id="KW-0963">Cytoplasm</keyword>
<reference evidence="9" key="1">
    <citation type="submission" date="2014-11" db="EMBL/GenBank/DDBJ databases">
        <authorList>
            <person name="Hornung B.V."/>
        </authorList>
    </citation>
    <scope>NUCLEOTIDE SEQUENCE</scope>
    <source>
        <strain evidence="9">INE</strain>
    </source>
</reference>
<dbReference type="Pfam" id="PF01791">
    <property type="entry name" value="DeoC"/>
    <property type="match status" value="1"/>
</dbReference>
<accession>A0A8S0WXD7</accession>
<dbReference type="EMBL" id="CDGJ01000079">
    <property type="protein sequence ID" value="CEJ08297.1"/>
    <property type="molecule type" value="Genomic_DNA"/>
</dbReference>
<dbReference type="InterPro" id="IPR028581">
    <property type="entry name" value="DeoC_typeI"/>
</dbReference>